<dbReference type="RefSeq" id="WP_074643912.1">
    <property type="nucleotide sequence ID" value="NZ_FNBL01000004.1"/>
</dbReference>
<dbReference type="AlphaFoldDB" id="A0A1G7L1H0"/>
<evidence type="ECO:0000313" key="2">
    <source>
        <dbReference type="Proteomes" id="UP000182284"/>
    </source>
</evidence>
<dbReference type="EMBL" id="FNBL01000004">
    <property type="protein sequence ID" value="SDF43211.1"/>
    <property type="molecule type" value="Genomic_DNA"/>
</dbReference>
<dbReference type="Proteomes" id="UP000182284">
    <property type="component" value="Unassembled WGS sequence"/>
</dbReference>
<name>A0A1G7L1H0_9RHOB</name>
<gene>
    <name evidence="1" type="ORF">SAMN04488117_104125</name>
</gene>
<evidence type="ECO:0008006" key="3">
    <source>
        <dbReference type="Google" id="ProtNLM"/>
    </source>
</evidence>
<evidence type="ECO:0000313" key="1">
    <source>
        <dbReference type="EMBL" id="SDF43211.1"/>
    </source>
</evidence>
<dbReference type="OrthoDB" id="7849653at2"/>
<sequence>MDIRLSNAYLSRMSARLVTLFSIVLIAVVTMVASAHAARMNLTTGPDHASHLSEMIHSTDSGHPAYGEKHDCGSTDKAMCNMVCTGLSAFLIANGTVAGHAYGSATHAFPPDTNHVVNVPGLNERPPKLRLF</sequence>
<organism evidence="1 2">
    <name type="scientific">Celeribacter baekdonensis</name>
    <dbReference type="NCBI Taxonomy" id="875171"/>
    <lineage>
        <taxon>Bacteria</taxon>
        <taxon>Pseudomonadati</taxon>
        <taxon>Pseudomonadota</taxon>
        <taxon>Alphaproteobacteria</taxon>
        <taxon>Rhodobacterales</taxon>
        <taxon>Roseobacteraceae</taxon>
        <taxon>Celeribacter</taxon>
    </lineage>
</organism>
<accession>A0A1G7L1H0</accession>
<proteinExistence type="predicted"/>
<reference evidence="1 2" key="1">
    <citation type="submission" date="2016-10" db="EMBL/GenBank/DDBJ databases">
        <authorList>
            <person name="de Groot N.N."/>
        </authorList>
    </citation>
    <scope>NUCLEOTIDE SEQUENCE [LARGE SCALE GENOMIC DNA]</scope>
    <source>
        <strain evidence="1 2">DSM 27375</strain>
    </source>
</reference>
<protein>
    <recommendedName>
        <fullName evidence="3">DUF2946 domain-containing protein</fullName>
    </recommendedName>
</protein>